<comment type="caution">
    <text evidence="3">The sequence shown here is derived from an EMBL/GenBank/DDBJ whole genome shotgun (WGS) entry which is preliminary data.</text>
</comment>
<dbReference type="PROSITE" id="PS50077">
    <property type="entry name" value="HEAT_REPEAT"/>
    <property type="match status" value="1"/>
</dbReference>
<gene>
    <name evidence="3" type="ORF">Slati_0087000</name>
</gene>
<feature type="region of interest" description="Disordered" evidence="2">
    <location>
        <begin position="1"/>
        <end position="44"/>
    </location>
</feature>
<organism evidence="3">
    <name type="scientific">Sesamum latifolium</name>
    <dbReference type="NCBI Taxonomy" id="2727402"/>
    <lineage>
        <taxon>Eukaryota</taxon>
        <taxon>Viridiplantae</taxon>
        <taxon>Streptophyta</taxon>
        <taxon>Embryophyta</taxon>
        <taxon>Tracheophyta</taxon>
        <taxon>Spermatophyta</taxon>
        <taxon>Magnoliopsida</taxon>
        <taxon>eudicotyledons</taxon>
        <taxon>Gunneridae</taxon>
        <taxon>Pentapetalae</taxon>
        <taxon>asterids</taxon>
        <taxon>lamiids</taxon>
        <taxon>Lamiales</taxon>
        <taxon>Pedaliaceae</taxon>
        <taxon>Sesamum</taxon>
    </lineage>
</organism>
<dbReference type="EMBL" id="JACGWN010000001">
    <property type="protein sequence ID" value="KAL0461994.1"/>
    <property type="molecule type" value="Genomic_DNA"/>
</dbReference>
<proteinExistence type="predicted"/>
<dbReference type="GO" id="GO:0005802">
    <property type="term" value="C:trans-Golgi network"/>
    <property type="evidence" value="ECO:0007669"/>
    <property type="project" value="InterPro"/>
</dbReference>
<dbReference type="InterPro" id="IPR021133">
    <property type="entry name" value="HEAT_type_2"/>
</dbReference>
<name>A0AAW2Y890_9LAMI</name>
<evidence type="ECO:0000256" key="1">
    <source>
        <dbReference type="PROSITE-ProRule" id="PRU00103"/>
    </source>
</evidence>
<dbReference type="InterPro" id="IPR040362">
    <property type="entry name" value="RELCH"/>
</dbReference>
<dbReference type="AlphaFoldDB" id="A0AAW2Y890"/>
<dbReference type="Gene3D" id="1.25.10.10">
    <property type="entry name" value="Leucine-rich Repeat Variant"/>
    <property type="match status" value="2"/>
</dbReference>
<dbReference type="PANTHER" id="PTHR32059">
    <property type="entry name" value="RAB11-BINDING PROTEIN RELCH"/>
    <property type="match status" value="1"/>
</dbReference>
<dbReference type="SUPFAM" id="SSF48371">
    <property type="entry name" value="ARM repeat"/>
    <property type="match status" value="1"/>
</dbReference>
<dbReference type="PANTHER" id="PTHR32059:SF0">
    <property type="entry name" value="RAB11-BINDING PROTEIN RELCH"/>
    <property type="match status" value="1"/>
</dbReference>
<dbReference type="InterPro" id="IPR011989">
    <property type="entry name" value="ARM-like"/>
</dbReference>
<feature type="compositionally biased region" description="Basic and acidic residues" evidence="2">
    <location>
        <begin position="11"/>
        <end position="34"/>
    </location>
</feature>
<feature type="repeat" description="HEAT" evidence="1">
    <location>
        <begin position="501"/>
        <end position="539"/>
    </location>
</feature>
<protein>
    <submittedName>
        <fullName evidence="3">RAB11-binding protein RELCH</fullName>
    </submittedName>
</protein>
<accession>A0AAW2Y890</accession>
<feature type="region of interest" description="Disordered" evidence="2">
    <location>
        <begin position="677"/>
        <end position="706"/>
    </location>
</feature>
<dbReference type="InterPro" id="IPR016024">
    <property type="entry name" value="ARM-type_fold"/>
</dbReference>
<reference evidence="3" key="2">
    <citation type="journal article" date="2024" name="Plant">
        <title>Genomic evolution and insights into agronomic trait innovations of Sesamum species.</title>
        <authorList>
            <person name="Miao H."/>
            <person name="Wang L."/>
            <person name="Qu L."/>
            <person name="Liu H."/>
            <person name="Sun Y."/>
            <person name="Le M."/>
            <person name="Wang Q."/>
            <person name="Wei S."/>
            <person name="Zheng Y."/>
            <person name="Lin W."/>
            <person name="Duan Y."/>
            <person name="Cao H."/>
            <person name="Xiong S."/>
            <person name="Wang X."/>
            <person name="Wei L."/>
            <person name="Li C."/>
            <person name="Ma Q."/>
            <person name="Ju M."/>
            <person name="Zhao R."/>
            <person name="Li G."/>
            <person name="Mu C."/>
            <person name="Tian Q."/>
            <person name="Mei H."/>
            <person name="Zhang T."/>
            <person name="Gao T."/>
            <person name="Zhang H."/>
        </authorList>
    </citation>
    <scope>NUCLEOTIDE SEQUENCE</scope>
    <source>
        <strain evidence="3">KEN1</strain>
    </source>
</reference>
<evidence type="ECO:0000256" key="2">
    <source>
        <dbReference type="SAM" id="MobiDB-lite"/>
    </source>
</evidence>
<sequence>MSKAKNSPNAEHTETIKGEKGNEGQVHDIEEPKVNETGSPGVSPLADLAKAETQMTEKKVSEDTISLPEKITESPTSFGEFGFAWRSGFDFLKSNGRYSPRTDSAIMKSDNLAHEHCPEKLARFGNHSYTFKCIAQNCTELLPLIMCAIERHPDSATRDSLTHTLFNLIKRPDEQQRRIIMDACVTLAKNVGDLRTETELLPQCWEQVNHMYEERRVLVAQSCGELAEFVRPEIRDSLILSIVQQLIEDSATVVREAAAHNLALLLPQFPNMEKYFKHCPPLSGVEGSIESHLRVLSERDRWNVDVMLRLLAELLPCVHHNVVETCPFPEVSHSTGILVTPALLELFARGEEEWPAFEWLHTECFPIAVGDDVDLKYFPFQSQLNIIGLRPQPETVRRIATMCVLPLLLAGVLGHPSKHEYLTEYLRNRLIQSSEQDDHPTELDIIHAVRFLCTFEEHHSMIFNILWDMVVSSDAHLKTSAANLWKLIVPYIDAKVASIHVVPALVTLGSEQNLNVKYASIDAFGAVAQHFKNDMIVDKIRIQMDAFLEEGSYEASIAVVRSLGMSIFELTASPLPSSDVLHRRERANAFCESIRALDATDLPASSVRDFLVPAIQNLLKDSDALDPAHKEALEIILKERSSAVLDPSVALDPITKVMGGPMGLASSVSSFFGDGLLGRKEGGDGGAPPPETIEPHKTTPQPPVEDTRLRRIFTDILRSKVKNHDETNAI</sequence>
<dbReference type="GO" id="GO:0032367">
    <property type="term" value="P:intracellular cholesterol transport"/>
    <property type="evidence" value="ECO:0007669"/>
    <property type="project" value="InterPro"/>
</dbReference>
<evidence type="ECO:0000313" key="3">
    <source>
        <dbReference type="EMBL" id="KAL0461994.1"/>
    </source>
</evidence>
<feature type="compositionally biased region" description="Polar residues" evidence="2">
    <location>
        <begin position="1"/>
        <end position="10"/>
    </location>
</feature>
<reference evidence="3" key="1">
    <citation type="submission" date="2020-06" db="EMBL/GenBank/DDBJ databases">
        <authorList>
            <person name="Li T."/>
            <person name="Hu X."/>
            <person name="Zhang T."/>
            <person name="Song X."/>
            <person name="Zhang H."/>
            <person name="Dai N."/>
            <person name="Sheng W."/>
            <person name="Hou X."/>
            <person name="Wei L."/>
        </authorList>
    </citation>
    <scope>NUCLEOTIDE SEQUENCE</scope>
    <source>
        <strain evidence="3">KEN1</strain>
        <tissue evidence="3">Leaf</tissue>
    </source>
</reference>
<dbReference type="GO" id="GO:0055037">
    <property type="term" value="C:recycling endosome"/>
    <property type="evidence" value="ECO:0007669"/>
    <property type="project" value="TreeGrafter"/>
</dbReference>